<dbReference type="Proteomes" id="UP000321353">
    <property type="component" value="Chromosome"/>
</dbReference>
<reference evidence="1 2" key="1">
    <citation type="submission" date="2019-02" db="EMBL/GenBank/DDBJ databases">
        <title>Planctomycetal bacteria perform biofilm scaping via a novel small molecule.</title>
        <authorList>
            <person name="Jeske O."/>
            <person name="Boedeker C."/>
            <person name="Wiegand S."/>
            <person name="Breitling P."/>
            <person name="Kallscheuer N."/>
            <person name="Jogler M."/>
            <person name="Rohde M."/>
            <person name="Petersen J."/>
            <person name="Medema M.H."/>
            <person name="Surup F."/>
            <person name="Jogler C."/>
        </authorList>
    </citation>
    <scope>NUCLEOTIDE SEQUENCE [LARGE SCALE GENOMIC DNA]</scope>
    <source>
        <strain evidence="1 2">Mal15</strain>
    </source>
</reference>
<dbReference type="EMBL" id="CP036264">
    <property type="protein sequence ID" value="QEG01741.1"/>
    <property type="molecule type" value="Genomic_DNA"/>
</dbReference>
<proteinExistence type="predicted"/>
<dbReference type="RefSeq" id="WP_147870775.1">
    <property type="nucleotide sequence ID" value="NZ_CP036264.1"/>
</dbReference>
<organism evidence="1 2">
    <name type="scientific">Stieleria maiorica</name>
    <dbReference type="NCBI Taxonomy" id="2795974"/>
    <lineage>
        <taxon>Bacteria</taxon>
        <taxon>Pseudomonadati</taxon>
        <taxon>Planctomycetota</taxon>
        <taxon>Planctomycetia</taxon>
        <taxon>Pirellulales</taxon>
        <taxon>Pirellulaceae</taxon>
        <taxon>Stieleria</taxon>
    </lineage>
</organism>
<dbReference type="AlphaFoldDB" id="A0A5B9MNX4"/>
<dbReference type="KEGG" id="smam:Mal15_58200"/>
<name>A0A5B9MNX4_9BACT</name>
<evidence type="ECO:0000313" key="1">
    <source>
        <dbReference type="EMBL" id="QEG01741.1"/>
    </source>
</evidence>
<accession>A0A5B9MNX4</accession>
<keyword evidence="2" id="KW-1185">Reference proteome</keyword>
<sequence length="157" mass="17280">MSIASPAPLADEIGKFMTHLFGLKVSTTEIKSQELCQPLAAVATYTDGHDLIRGQIVCDLRCASILGAALTQIPMGVVDDSLESGELSANLRANAYEVFNICVNLFSYPQSRRVVLSEVRFEKQAETPPMKPTWRSDAFQVNIERYGSGFLRLIHCA</sequence>
<protein>
    <submittedName>
        <fullName evidence="1">Uncharacterized protein</fullName>
    </submittedName>
</protein>
<gene>
    <name evidence="1" type="ORF">Mal15_58200</name>
</gene>
<evidence type="ECO:0000313" key="2">
    <source>
        <dbReference type="Proteomes" id="UP000321353"/>
    </source>
</evidence>